<comment type="caution">
    <text evidence="9">The sequence shown here is derived from an EMBL/GenBank/DDBJ whole genome shotgun (WGS) entry which is preliminary data.</text>
</comment>
<name>A0ABR1FPG5_AURAN</name>
<evidence type="ECO:0000256" key="4">
    <source>
        <dbReference type="ARBA" id="ARBA00022989"/>
    </source>
</evidence>
<evidence type="ECO:0000313" key="10">
    <source>
        <dbReference type="Proteomes" id="UP001363151"/>
    </source>
</evidence>
<dbReference type="InterPro" id="IPR011990">
    <property type="entry name" value="TPR-like_helical_dom_sf"/>
</dbReference>
<evidence type="ECO:0000313" key="9">
    <source>
        <dbReference type="EMBL" id="KAK7234996.1"/>
    </source>
</evidence>
<dbReference type="SUPFAM" id="SSF81901">
    <property type="entry name" value="HCP-like"/>
    <property type="match status" value="1"/>
</dbReference>
<dbReference type="EMBL" id="JBBJCI010000299">
    <property type="protein sequence ID" value="KAK7234996.1"/>
    <property type="molecule type" value="Genomic_DNA"/>
</dbReference>
<feature type="transmembrane region" description="Helical" evidence="7">
    <location>
        <begin position="897"/>
        <end position="915"/>
    </location>
</feature>
<evidence type="ECO:0000256" key="3">
    <source>
        <dbReference type="ARBA" id="ARBA00022692"/>
    </source>
</evidence>
<dbReference type="Pfam" id="PF01694">
    <property type="entry name" value="Rhomboid"/>
    <property type="match status" value="1"/>
</dbReference>
<protein>
    <recommendedName>
        <fullName evidence="8">Peptidase S54 rhomboid domain-containing protein</fullName>
    </recommendedName>
</protein>
<dbReference type="InterPro" id="IPR051739">
    <property type="entry name" value="Rhomboid_IM_Serine_Proteases"/>
</dbReference>
<dbReference type="PANTHER" id="PTHR45840:SF2">
    <property type="entry name" value="PROTEIN RHOMBOID-RELATED"/>
    <property type="match status" value="1"/>
</dbReference>
<dbReference type="Gene3D" id="1.25.40.10">
    <property type="entry name" value="Tetratricopeptide repeat domain"/>
    <property type="match status" value="1"/>
</dbReference>
<dbReference type="Gene3D" id="1.20.1540.10">
    <property type="entry name" value="Rhomboid-like"/>
    <property type="match status" value="1"/>
</dbReference>
<comment type="subcellular location">
    <subcellularLocation>
        <location evidence="1">Membrane</location>
        <topology evidence="1">Multi-pass membrane protein</topology>
    </subcellularLocation>
</comment>
<keyword evidence="10" id="KW-1185">Reference proteome</keyword>
<feature type="region of interest" description="Disordered" evidence="6">
    <location>
        <begin position="42"/>
        <end position="72"/>
    </location>
</feature>
<keyword evidence="3 7" id="KW-0812">Transmembrane</keyword>
<sequence>MAGFQPSVKIPDAPPPGKPGGSFTADGRMKALVPHLRRYDNDYSKWDGLDASDDDAPPSKPRREEKPDAEQTASSLFELGYDHYVGRRGQAKDAAAAAKVWAAAAARGSQRAQCSLAQLYYEGEGVTRSDARALELYGAAAASGDARAKHSLAVYRFEGTACARDVPGAVALWTEAARAGVVPSMRMLAFVYLEGRGVPKNERLAFAYTKNAAKSGDPAARRNLAKMYNEGVGCAQNRELAMHLVGDLAEKYDKSCLDVTSQWFDTYVEASAQREGEARKASEEAERKRRGQGVPEWGGVKGHREDGAGAPDSAPGDALLALDGEAVVIDSEEAFQALFFRLADGPRPLRLTFTRGPPAVAVASASKAAFCRGSAGDALYTVKLPAAEIEDDDDWDDHPGRRRSSFSALRRSSFLSRDLPDSATEAWGVSVAADGGFLRVTTLDEGGWRRRPRGPPRRAARRPPIAVDDGLPAAAQKPPKRVSTGSRRVSSGRFDQDRASWSGLSASEKRRLAQLRRLLRAGVGAEWHQTVGDGACRRRPVLLREFGDFEGFAVEPLRSKPIVVLFDALASVEMPFNSRYGVDDATLAASFTVTFGHADDDRSVTCDFSTGSAAVAYMLADGVELARRIALTSPPVDRTGGARQRSAVSLSVDEGRSSLPARESASGAAAALSAVGRSAPFFLMDGDAPQRRWWQNLRKGVVVEVYYAEDTYAVKTPVGDVDVAETAFSEGTYCRCVVVRRMRAGRAEGKHWYVLKYKDGPYDCDAPRGAKKRGLPKGTRFVGVPRDCMVLTYENQKLYLPWMLALITLAQILFFVQFADQRYGSVREVGPSGPTVGPSTLWFRLTGPFPECFDARFQYWRLFTYQIVHQGYYHLACNCIMQCVFGASVEMVHGHRMILLVYQFGVALGALTCAFTDIHRAVVGASGGVYTLIGLHFADVLLNFRAMNDHARRATRALLCTAVPALDIFIYVFLYADDTTSYSAHAGGGAAGFLLGLALLDPVAEMKLHTYGVRPLAALALLAYFLFAFGWQQSKYPPEYLYNGRPWRRSSWGKEDLSASCCWQLQDCADIDERDYDYFNCDDDEDLTITIASDDLALDVVLQTCDALKDALATALSLEHLIPDDDLRR</sequence>
<gene>
    <name evidence="9" type="ORF">SO694_00141036</name>
</gene>
<evidence type="ECO:0000259" key="8">
    <source>
        <dbReference type="Pfam" id="PF01694"/>
    </source>
</evidence>
<reference evidence="9 10" key="1">
    <citation type="submission" date="2024-03" db="EMBL/GenBank/DDBJ databases">
        <title>Aureococcus anophagefferens CCMP1851 and Kratosvirus quantuckense: Draft genome of a second virus-susceptible host strain in the model system.</title>
        <authorList>
            <person name="Chase E."/>
            <person name="Truchon A.R."/>
            <person name="Schepens W."/>
            <person name="Wilhelm S.W."/>
        </authorList>
    </citation>
    <scope>NUCLEOTIDE SEQUENCE [LARGE SCALE GENOMIC DNA]</scope>
    <source>
        <strain evidence="9 10">CCMP1851</strain>
    </source>
</reference>
<evidence type="ECO:0000256" key="2">
    <source>
        <dbReference type="ARBA" id="ARBA00009045"/>
    </source>
</evidence>
<dbReference type="Pfam" id="PF08238">
    <property type="entry name" value="Sel1"/>
    <property type="match status" value="4"/>
</dbReference>
<dbReference type="InterPro" id="IPR035952">
    <property type="entry name" value="Rhomboid-like_sf"/>
</dbReference>
<proteinExistence type="inferred from homology"/>
<feature type="transmembrane region" description="Helical" evidence="7">
    <location>
        <begin position="954"/>
        <end position="976"/>
    </location>
</feature>
<dbReference type="SUPFAM" id="SSF144091">
    <property type="entry name" value="Rhomboid-like"/>
    <property type="match status" value="1"/>
</dbReference>
<feature type="compositionally biased region" description="Basic and acidic residues" evidence="6">
    <location>
        <begin position="274"/>
        <end position="287"/>
    </location>
</feature>
<comment type="similarity">
    <text evidence="2">Belongs to the peptidase S54 family.</text>
</comment>
<dbReference type="PANTHER" id="PTHR45840">
    <property type="entry name" value="RHOMBOID-RELATED PROTEIN"/>
    <property type="match status" value="1"/>
</dbReference>
<feature type="domain" description="Peptidase S54 rhomboid" evidence="8">
    <location>
        <begin position="857"/>
        <end position="1000"/>
    </location>
</feature>
<keyword evidence="4 7" id="KW-1133">Transmembrane helix</keyword>
<dbReference type="SMART" id="SM00671">
    <property type="entry name" value="SEL1"/>
    <property type="match status" value="5"/>
</dbReference>
<evidence type="ECO:0000256" key="1">
    <source>
        <dbReference type="ARBA" id="ARBA00004141"/>
    </source>
</evidence>
<feature type="region of interest" description="Disordered" evidence="6">
    <location>
        <begin position="1"/>
        <end position="29"/>
    </location>
</feature>
<feature type="transmembrane region" description="Helical" evidence="7">
    <location>
        <begin position="982"/>
        <end position="1000"/>
    </location>
</feature>
<feature type="region of interest" description="Disordered" evidence="6">
    <location>
        <begin position="446"/>
        <end position="494"/>
    </location>
</feature>
<dbReference type="InterPro" id="IPR022764">
    <property type="entry name" value="Peptidase_S54_rhomboid_dom"/>
</dbReference>
<feature type="compositionally biased region" description="Basic residues" evidence="6">
    <location>
        <begin position="449"/>
        <end position="461"/>
    </location>
</feature>
<feature type="region of interest" description="Disordered" evidence="6">
    <location>
        <begin position="274"/>
        <end position="316"/>
    </location>
</feature>
<feature type="transmembrane region" description="Helical" evidence="7">
    <location>
        <begin position="1012"/>
        <end position="1031"/>
    </location>
</feature>
<evidence type="ECO:0000256" key="7">
    <source>
        <dbReference type="SAM" id="Phobius"/>
    </source>
</evidence>
<dbReference type="Proteomes" id="UP001363151">
    <property type="component" value="Unassembled WGS sequence"/>
</dbReference>
<keyword evidence="5 7" id="KW-0472">Membrane</keyword>
<feature type="compositionally biased region" description="Low complexity" evidence="6">
    <location>
        <begin position="481"/>
        <end position="493"/>
    </location>
</feature>
<accession>A0ABR1FPG5</accession>
<feature type="transmembrane region" description="Helical" evidence="7">
    <location>
        <begin position="799"/>
        <end position="819"/>
    </location>
</feature>
<feature type="transmembrane region" description="Helical" evidence="7">
    <location>
        <begin position="921"/>
        <end position="942"/>
    </location>
</feature>
<evidence type="ECO:0000256" key="5">
    <source>
        <dbReference type="ARBA" id="ARBA00023136"/>
    </source>
</evidence>
<dbReference type="InterPro" id="IPR006597">
    <property type="entry name" value="Sel1-like"/>
</dbReference>
<evidence type="ECO:0000256" key="6">
    <source>
        <dbReference type="SAM" id="MobiDB-lite"/>
    </source>
</evidence>
<organism evidence="9 10">
    <name type="scientific">Aureococcus anophagefferens</name>
    <name type="common">Harmful bloom alga</name>
    <dbReference type="NCBI Taxonomy" id="44056"/>
    <lineage>
        <taxon>Eukaryota</taxon>
        <taxon>Sar</taxon>
        <taxon>Stramenopiles</taxon>
        <taxon>Ochrophyta</taxon>
        <taxon>Pelagophyceae</taxon>
        <taxon>Pelagomonadales</taxon>
        <taxon>Pelagomonadaceae</taxon>
        <taxon>Aureococcus</taxon>
    </lineage>
</organism>